<dbReference type="AlphaFoldDB" id="A0A5Q2RLU4"/>
<keyword evidence="1" id="KW-0326">Glycosidase</keyword>
<dbReference type="Proteomes" id="UP000334019">
    <property type="component" value="Chromosome"/>
</dbReference>
<dbReference type="InterPro" id="IPR003961">
    <property type="entry name" value="FN3_dom"/>
</dbReference>
<dbReference type="Gene3D" id="2.60.40.10">
    <property type="entry name" value="Immunoglobulins"/>
    <property type="match status" value="1"/>
</dbReference>
<dbReference type="InterPro" id="IPR036116">
    <property type="entry name" value="FN3_sf"/>
</dbReference>
<evidence type="ECO:0008006" key="7">
    <source>
        <dbReference type="Google" id="ProtNLM"/>
    </source>
</evidence>
<dbReference type="GO" id="GO:0016798">
    <property type="term" value="F:hydrolase activity, acting on glycosyl bonds"/>
    <property type="evidence" value="ECO:0007669"/>
    <property type="project" value="UniProtKB-KW"/>
</dbReference>
<keyword evidence="6" id="KW-1185">Reference proteome</keyword>
<protein>
    <recommendedName>
        <fullName evidence="7">S-layer homology domain-containing protein</fullName>
    </recommendedName>
</protein>
<dbReference type="PROSITE" id="PS51272">
    <property type="entry name" value="SLH"/>
    <property type="match status" value="2"/>
</dbReference>
<gene>
    <name evidence="5" type="ORF">GH723_15845</name>
</gene>
<feature type="domain" description="Fibronectin type-III" evidence="3">
    <location>
        <begin position="401"/>
        <end position="500"/>
    </location>
</feature>
<dbReference type="SUPFAM" id="SSF49265">
    <property type="entry name" value="Fibronectin type III"/>
    <property type="match status" value="1"/>
</dbReference>
<organism evidence="5 6">
    <name type="scientific">Actinomarinicola tropica</name>
    <dbReference type="NCBI Taxonomy" id="2789776"/>
    <lineage>
        <taxon>Bacteria</taxon>
        <taxon>Bacillati</taxon>
        <taxon>Actinomycetota</taxon>
        <taxon>Acidimicrobiia</taxon>
        <taxon>Acidimicrobiales</taxon>
        <taxon>Iamiaceae</taxon>
        <taxon>Actinomarinicola</taxon>
    </lineage>
</organism>
<sequence>MAVRHVWRPVVALVVAVAGLALAPGGAAVQAAPTDVSGTLPTGLTSWTPDESPYELSGPVTVPAGGTLYVAPGTVVTSTDPSHGLVVEGRLRASAATFDLAGGIVVDSAEPLGAGDHHLALDITTVRGAAGAAVQVDDGSVRLADVTITDSGAGLVGGPDADPILVSRSQITHVSGVADVDGELALIDTYVAGGFTTGIHAGEVTMVDSVVEDTIDCGPGPSPAPACAIVVTSSAGGSIDGSWLGSDDPVTLAGFVWDQADDATLGAVSITAPESATFDAQPPTVTVNAPEPQLPAQTAQLTGDAIDDSGVLGPAAWVFNATDRTVWNEDLGQWVAFAPFEESQLAYAGSGTSDWTLDLPTLEPSKDYFAVVVATESFVVPKGQVGRLGASNAVAFRTFDPPTAPTITGATTGSDGRVTFTWTAASPGDGPPVDEYRLSCVAAPTPPLAVAERTATTSSLTASVAPALGVRTSCTVRAVSDAGTGPASAPRVVRVATGAPTFSDTPGGTFFTAAVGWAQAAGLTTGVGGTDQFQPHRAITRAEVITLLWRHAGSPTGAPAHGFDDTTPSAFYDRALSWARNDSLTTGVGGTNQFQPDRPITRAETITLLWRYAGSPTGAPAHGFDDTTPSAFYDRALSWARNDGLTTGVGGTNQFQPDRPITRAETITLLWRAATN</sequence>
<dbReference type="InterPro" id="IPR013783">
    <property type="entry name" value="Ig-like_fold"/>
</dbReference>
<dbReference type="Pfam" id="PF00395">
    <property type="entry name" value="SLH"/>
    <property type="match status" value="3"/>
</dbReference>
<name>A0A5Q2RLU4_9ACTN</name>
<feature type="domain" description="SLH" evidence="4">
    <location>
        <begin position="498"/>
        <end position="562"/>
    </location>
</feature>
<dbReference type="CDD" id="cd00063">
    <property type="entry name" value="FN3"/>
    <property type="match status" value="1"/>
</dbReference>
<dbReference type="KEGG" id="atq:GH723_15845"/>
<evidence type="ECO:0000256" key="2">
    <source>
        <dbReference type="SAM" id="SignalP"/>
    </source>
</evidence>
<dbReference type="InterPro" id="IPR001119">
    <property type="entry name" value="SLH_dom"/>
</dbReference>
<proteinExistence type="predicted"/>
<feature type="domain" description="SLH" evidence="4">
    <location>
        <begin position="620"/>
        <end position="676"/>
    </location>
</feature>
<evidence type="ECO:0000259" key="3">
    <source>
        <dbReference type="PROSITE" id="PS50853"/>
    </source>
</evidence>
<keyword evidence="1" id="KW-0378">Hydrolase</keyword>
<keyword evidence="2" id="KW-0732">Signal</keyword>
<dbReference type="SUPFAM" id="SSF51126">
    <property type="entry name" value="Pectin lyase-like"/>
    <property type="match status" value="1"/>
</dbReference>
<evidence type="ECO:0000259" key="4">
    <source>
        <dbReference type="PROSITE" id="PS51272"/>
    </source>
</evidence>
<dbReference type="InterPro" id="IPR011050">
    <property type="entry name" value="Pectin_lyase_fold/virulence"/>
</dbReference>
<evidence type="ECO:0000313" key="5">
    <source>
        <dbReference type="EMBL" id="QGG96454.1"/>
    </source>
</evidence>
<feature type="signal peptide" evidence="2">
    <location>
        <begin position="1"/>
        <end position="23"/>
    </location>
</feature>
<evidence type="ECO:0000313" key="6">
    <source>
        <dbReference type="Proteomes" id="UP000334019"/>
    </source>
</evidence>
<accession>A0A5Q2RLU4</accession>
<reference evidence="5 6" key="1">
    <citation type="submission" date="2019-11" db="EMBL/GenBank/DDBJ databases">
        <authorList>
            <person name="He Y."/>
        </authorList>
    </citation>
    <scope>NUCLEOTIDE SEQUENCE [LARGE SCALE GENOMIC DNA]</scope>
    <source>
        <strain evidence="5 6">SCSIO 58843</strain>
    </source>
</reference>
<evidence type="ECO:0000256" key="1">
    <source>
        <dbReference type="ARBA" id="ARBA00023295"/>
    </source>
</evidence>
<dbReference type="PROSITE" id="PS50853">
    <property type="entry name" value="FN3"/>
    <property type="match status" value="1"/>
</dbReference>
<dbReference type="RefSeq" id="WP_153760558.1">
    <property type="nucleotide sequence ID" value="NZ_CP045851.1"/>
</dbReference>
<dbReference type="EMBL" id="CP045851">
    <property type="protein sequence ID" value="QGG96454.1"/>
    <property type="molecule type" value="Genomic_DNA"/>
</dbReference>
<feature type="chain" id="PRO_5038378156" description="S-layer homology domain-containing protein" evidence="2">
    <location>
        <begin position="24"/>
        <end position="676"/>
    </location>
</feature>
<dbReference type="GO" id="GO:0005975">
    <property type="term" value="P:carbohydrate metabolic process"/>
    <property type="evidence" value="ECO:0007669"/>
    <property type="project" value="UniProtKB-ARBA"/>
</dbReference>